<dbReference type="OrthoDB" id="31803at10239"/>
<keyword evidence="2" id="KW-0472">Membrane</keyword>
<keyword evidence="1 3" id="KW-0808">Transferase</keyword>
<dbReference type="Pfam" id="PF04488">
    <property type="entry name" value="Gly_transf_sug"/>
    <property type="match status" value="1"/>
</dbReference>
<sequence>MLCQIIDIIMTSKIIHQIWIQGYSSIPDNLKKYHLECQKVNNNFEQKFWDENKIVKLIHDKFDQEYLDLYNSYTFPAQKADFARYIILYTYGGIYLDMDMVCKKNLEPFLQYNFFFTPYIFYNFFKRYLNGVIGAKPKHPVFLNIFKNMFERRNILHDVTNSTGTGLFYHSVMEYANNNPNNDMVMIDRKYLHPCDIYNSDDCTNTCTDCFIVHQSYSSWSPSLRILKSVLRHKYWILIIIILIIVLLVIRKLI</sequence>
<evidence type="ECO:0000313" key="3">
    <source>
        <dbReference type="EMBL" id="AEQ32452.1"/>
    </source>
</evidence>
<evidence type="ECO:0000256" key="1">
    <source>
        <dbReference type="ARBA" id="ARBA00022679"/>
    </source>
</evidence>
<dbReference type="GO" id="GO:0000030">
    <property type="term" value="F:mannosyltransferase activity"/>
    <property type="evidence" value="ECO:0007669"/>
    <property type="project" value="TreeGrafter"/>
</dbReference>
<dbReference type="SUPFAM" id="SSF53448">
    <property type="entry name" value="Nucleotide-diphospho-sugar transferases"/>
    <property type="match status" value="1"/>
</dbReference>
<dbReference type="KEGG" id="vg:11257676"/>
<dbReference type="InterPro" id="IPR051706">
    <property type="entry name" value="Glycosyltransferase_domain"/>
</dbReference>
<dbReference type="GO" id="GO:0051999">
    <property type="term" value="P:mannosyl-inositol phosphorylceramide biosynthetic process"/>
    <property type="evidence" value="ECO:0007669"/>
    <property type="project" value="TreeGrafter"/>
</dbReference>
<name>G5CSQ8_9VIRU</name>
<dbReference type="InterPro" id="IPR007577">
    <property type="entry name" value="GlycoTrfase_DXD_sugar-bd_CS"/>
</dbReference>
<dbReference type="PANTHER" id="PTHR32385:SF15">
    <property type="entry name" value="INOSITOL PHOSPHOCERAMIDE MANNOSYLTRANSFERASE 1"/>
    <property type="match status" value="1"/>
</dbReference>
<gene>
    <name evidence="3" type="primary">mg523</name>
</gene>
<evidence type="ECO:0000256" key="2">
    <source>
        <dbReference type="SAM" id="Phobius"/>
    </source>
</evidence>
<dbReference type="GeneID" id="11257676"/>
<proteinExistence type="predicted"/>
<organism evidence="3">
    <name type="scientific">Megavirus chiliensis</name>
    <dbReference type="NCBI Taxonomy" id="1094892"/>
    <lineage>
        <taxon>Viruses</taxon>
        <taxon>Varidnaviria</taxon>
        <taxon>Bamfordvirae</taxon>
        <taxon>Nucleocytoviricota</taxon>
        <taxon>Megaviricetes</taxon>
        <taxon>Imitervirales</taxon>
        <taxon>Mimiviridae</taxon>
        <taxon>Megamimivirinae</taxon>
        <taxon>Megavirus</taxon>
        <taxon>Megavirus chilense</taxon>
    </lineage>
</organism>
<dbReference type="PANTHER" id="PTHR32385">
    <property type="entry name" value="MANNOSYL PHOSPHORYLINOSITOL CERAMIDE SYNTHASE"/>
    <property type="match status" value="1"/>
</dbReference>
<reference evidence="3" key="1">
    <citation type="journal article" date="2011" name="Proc. Natl. Acad. Sci. U.S.A.">
        <title>Distant Mimivirus relative with a larger genome highlights the fundamental features of Megaviridae.</title>
        <authorList>
            <person name="Arslan D."/>
            <person name="Legendre M."/>
            <person name="Seltzer V."/>
            <person name="Abergel C."/>
            <person name="Claverie J.M."/>
        </authorList>
    </citation>
    <scope>NUCLEOTIDE SEQUENCE [LARGE SCALE GENOMIC DNA]</scope>
</reference>
<feature type="transmembrane region" description="Helical" evidence="2">
    <location>
        <begin position="235"/>
        <end position="253"/>
    </location>
</feature>
<dbReference type="RefSeq" id="YP_004894574.1">
    <property type="nucleotide sequence ID" value="NC_016072.1"/>
</dbReference>
<dbReference type="EMBL" id="JN258408">
    <property type="protein sequence ID" value="AEQ32452.1"/>
    <property type="molecule type" value="Genomic_DNA"/>
</dbReference>
<dbReference type="GO" id="GO:0016020">
    <property type="term" value="C:membrane"/>
    <property type="evidence" value="ECO:0007669"/>
    <property type="project" value="GOC"/>
</dbReference>
<keyword evidence="2" id="KW-0812">Transmembrane</keyword>
<protein>
    <submittedName>
        <fullName evidence="3">Putative glycosyltransferase</fullName>
    </submittedName>
</protein>
<accession>G5CSQ8</accession>
<dbReference type="Gene3D" id="3.90.550.20">
    <property type="match status" value="1"/>
</dbReference>
<dbReference type="InterPro" id="IPR029044">
    <property type="entry name" value="Nucleotide-diphossugar_trans"/>
</dbReference>
<keyword evidence="2" id="KW-1133">Transmembrane helix</keyword>